<dbReference type="GO" id="GO:0005739">
    <property type="term" value="C:mitochondrion"/>
    <property type="evidence" value="ECO:0007669"/>
    <property type="project" value="UniProtKB-SubCell"/>
</dbReference>
<name>A0A067LDA2_JATCU</name>
<dbReference type="InterPro" id="IPR013177">
    <property type="entry name" value="Ribosomal_mS38_C"/>
</dbReference>
<feature type="compositionally biased region" description="Basic residues" evidence="5">
    <location>
        <begin position="109"/>
        <end position="132"/>
    </location>
</feature>
<evidence type="ECO:0000313" key="8">
    <source>
        <dbReference type="Proteomes" id="UP000027138"/>
    </source>
</evidence>
<evidence type="ECO:0000256" key="5">
    <source>
        <dbReference type="SAM" id="MobiDB-lite"/>
    </source>
</evidence>
<organism evidence="7 8">
    <name type="scientific">Jatropha curcas</name>
    <name type="common">Barbados nut</name>
    <dbReference type="NCBI Taxonomy" id="180498"/>
    <lineage>
        <taxon>Eukaryota</taxon>
        <taxon>Viridiplantae</taxon>
        <taxon>Streptophyta</taxon>
        <taxon>Embryophyta</taxon>
        <taxon>Tracheophyta</taxon>
        <taxon>Spermatophyta</taxon>
        <taxon>Magnoliopsida</taxon>
        <taxon>eudicotyledons</taxon>
        <taxon>Gunneridae</taxon>
        <taxon>Pentapetalae</taxon>
        <taxon>rosids</taxon>
        <taxon>fabids</taxon>
        <taxon>Malpighiales</taxon>
        <taxon>Euphorbiaceae</taxon>
        <taxon>Crotonoideae</taxon>
        <taxon>Jatropheae</taxon>
        <taxon>Jatropha</taxon>
    </lineage>
</organism>
<dbReference type="SMART" id="SM01155">
    <property type="entry name" value="DUF1713"/>
    <property type="match status" value="1"/>
</dbReference>
<dbReference type="EMBL" id="KK914219">
    <property type="protein sequence ID" value="KDP46372.1"/>
    <property type="molecule type" value="Genomic_DNA"/>
</dbReference>
<dbReference type="OrthoDB" id="841824at2759"/>
<dbReference type="PANTHER" id="PTHR32035">
    <property type="entry name" value="AURORA KINASE A-INTERACTING PROTEIN"/>
    <property type="match status" value="1"/>
</dbReference>
<dbReference type="Pfam" id="PF08213">
    <property type="entry name" value="COX24_C"/>
    <property type="match status" value="1"/>
</dbReference>
<accession>A0A067LDA2</accession>
<evidence type="ECO:0000256" key="4">
    <source>
        <dbReference type="ARBA" id="ARBA00035682"/>
    </source>
</evidence>
<dbReference type="AlphaFoldDB" id="A0A067LDA2"/>
<evidence type="ECO:0000256" key="1">
    <source>
        <dbReference type="ARBA" id="ARBA00004173"/>
    </source>
</evidence>
<sequence>MALSTLQKFFKNSPPPSIILASLRNPCINSTNPSPPSIIAPQIQQLNSKPNENQTMNAYKEESLTHFDSSPFSSIHPFGFCSYPILSTGSIQDAPTKNEESGIWADSVKKKRKKKMNKHKYKKLRKRLRRQT</sequence>
<comment type="subcellular location">
    <subcellularLocation>
        <location evidence="1">Mitochondrion</location>
    </subcellularLocation>
</comment>
<keyword evidence="2" id="KW-0496">Mitochondrion</keyword>
<reference evidence="7 8" key="1">
    <citation type="journal article" date="2014" name="PLoS ONE">
        <title>Global Analysis of Gene Expression Profiles in Physic Nut (Jatropha curcas L.) Seedlings Exposed to Salt Stress.</title>
        <authorList>
            <person name="Zhang L."/>
            <person name="Zhang C."/>
            <person name="Wu P."/>
            <person name="Chen Y."/>
            <person name="Li M."/>
            <person name="Jiang H."/>
            <person name="Wu G."/>
        </authorList>
    </citation>
    <scope>NUCLEOTIDE SEQUENCE [LARGE SCALE GENOMIC DNA]</scope>
    <source>
        <strain evidence="8">cv. GZQX0401</strain>
        <tissue evidence="7">Young leaves</tissue>
    </source>
</reference>
<dbReference type="PANTHER" id="PTHR32035:SF3">
    <property type="entry name" value="SMALL RIBOSOMAL SUBUNIT PROTEIN MS38"/>
    <property type="match status" value="1"/>
</dbReference>
<evidence type="ECO:0000256" key="2">
    <source>
        <dbReference type="ARBA" id="ARBA00023128"/>
    </source>
</evidence>
<feature type="region of interest" description="Disordered" evidence="5">
    <location>
        <begin position="91"/>
        <end position="132"/>
    </location>
</feature>
<evidence type="ECO:0000259" key="6">
    <source>
        <dbReference type="SMART" id="SM01155"/>
    </source>
</evidence>
<dbReference type="Proteomes" id="UP000027138">
    <property type="component" value="Unassembled WGS sequence"/>
</dbReference>
<feature type="domain" description="Ribosomal protein mS38 C-terminal" evidence="6">
    <location>
        <begin position="104"/>
        <end position="131"/>
    </location>
</feature>
<protein>
    <recommendedName>
        <fullName evidence="4">Small ribosomal subunit protein mS38</fullName>
    </recommendedName>
</protein>
<gene>
    <name evidence="7" type="ORF">JCGZ_10212</name>
</gene>
<evidence type="ECO:0000313" key="7">
    <source>
        <dbReference type="EMBL" id="KDP46372.1"/>
    </source>
</evidence>
<comment type="similarity">
    <text evidence="3">Belongs to the mitochondrion-specific ribosomal protein mS38 family.</text>
</comment>
<evidence type="ECO:0000256" key="3">
    <source>
        <dbReference type="ARBA" id="ARBA00035647"/>
    </source>
</evidence>
<proteinExistence type="inferred from homology"/>
<keyword evidence="8" id="KW-1185">Reference proteome</keyword>